<feature type="compositionally biased region" description="Polar residues" evidence="1">
    <location>
        <begin position="171"/>
        <end position="180"/>
    </location>
</feature>
<comment type="caution">
    <text evidence="2">The sequence shown here is derived from an EMBL/GenBank/DDBJ whole genome shotgun (WGS) entry which is preliminary data.</text>
</comment>
<feature type="region of interest" description="Disordered" evidence="1">
    <location>
        <begin position="148"/>
        <end position="180"/>
    </location>
</feature>
<name>A0A370TK39_9HELO</name>
<dbReference type="EMBL" id="NPIC01000005">
    <property type="protein sequence ID" value="RDL35877.1"/>
    <property type="molecule type" value="Genomic_DNA"/>
</dbReference>
<dbReference type="AlphaFoldDB" id="A0A370TK39"/>
<gene>
    <name evidence="2" type="ORF">BP5553_06489</name>
</gene>
<protein>
    <submittedName>
        <fullName evidence="2">Uncharacterized protein</fullName>
    </submittedName>
</protein>
<dbReference type="GeneID" id="43599338"/>
<dbReference type="STRING" id="2656787.A0A370TK39"/>
<evidence type="ECO:0000256" key="1">
    <source>
        <dbReference type="SAM" id="MobiDB-lite"/>
    </source>
</evidence>
<feature type="compositionally biased region" description="Basic and acidic residues" evidence="1">
    <location>
        <begin position="291"/>
        <end position="302"/>
    </location>
</feature>
<feature type="region of interest" description="Disordered" evidence="1">
    <location>
        <begin position="454"/>
        <end position="478"/>
    </location>
</feature>
<evidence type="ECO:0000313" key="3">
    <source>
        <dbReference type="Proteomes" id="UP000254866"/>
    </source>
</evidence>
<keyword evidence="3" id="KW-1185">Reference proteome</keyword>
<dbReference type="RefSeq" id="XP_031868533.1">
    <property type="nucleotide sequence ID" value="XM_032015112.1"/>
</dbReference>
<sequence>MGRRRTIKSNRARMETYLKDKDTAESIGASSAGSHIDFEDLSEILAPLPYSPEPSSNNHRPIDTSNSLQYWSGGGATPPSTFSSFHFENYPSIGSSSLEYPHNGEPPHFRTTLPNTAPVPPSDLTPPYSEGLGINELHRLGDNQEWFSLHGRPPSETASRKEAADRPLEADQSTPPTYRSTKIAEDGKYIQQLSELNQSLYLQLKALGDDSWACCLPSLSLISGSNSGTSTEADATKPVGDILSSSEKFVVLMSKFLPPKQPPEPLYSMPTSVHAEAPKPPDTSLSNSNKRVKDKEVGDSRSVKQSAELSEYDSHPGPNSVSLLPIDISPRLGQQFPLCQLDIPTILLILSCYIRMASIYAKLFSHINKYLSLASSNDSSLPKYSPGPKNSQSPPDFHARSPLQIGGFSLHSYGNIQIKILVEISVHFVTRIEGILGVPRRYRLKNDCWNATQDDTNLAGREENEDESRNSEEGSSCTESRIRSLLDIVTMVVELDGNDVGSGLGGGVMGLREEFMALQKRLKRIT</sequence>
<accession>A0A370TK39</accession>
<feature type="compositionally biased region" description="Basic and acidic residues" evidence="1">
    <location>
        <begin position="158"/>
        <end position="169"/>
    </location>
</feature>
<feature type="region of interest" description="Disordered" evidence="1">
    <location>
        <begin position="261"/>
        <end position="316"/>
    </location>
</feature>
<proteinExistence type="predicted"/>
<organism evidence="2 3">
    <name type="scientific">Venustampulla echinocandica</name>
    <dbReference type="NCBI Taxonomy" id="2656787"/>
    <lineage>
        <taxon>Eukaryota</taxon>
        <taxon>Fungi</taxon>
        <taxon>Dikarya</taxon>
        <taxon>Ascomycota</taxon>
        <taxon>Pezizomycotina</taxon>
        <taxon>Leotiomycetes</taxon>
        <taxon>Helotiales</taxon>
        <taxon>Pleuroascaceae</taxon>
        <taxon>Venustampulla</taxon>
    </lineage>
</organism>
<dbReference type="Proteomes" id="UP000254866">
    <property type="component" value="Unassembled WGS sequence"/>
</dbReference>
<evidence type="ECO:0000313" key="2">
    <source>
        <dbReference type="EMBL" id="RDL35877.1"/>
    </source>
</evidence>
<dbReference type="OrthoDB" id="4222821at2759"/>
<reference evidence="2 3" key="1">
    <citation type="journal article" date="2018" name="IMA Fungus">
        <title>IMA Genome-F 9: Draft genome sequence of Annulohypoxylon stygium, Aspergillus mulundensis, Berkeleyomyces basicola (syn. Thielaviopsis basicola), Ceratocystis smalleyi, two Cercospora beticola strains, Coleophoma cylindrospora, Fusarium fracticaudum, Phialophora cf. hyalina, and Morchella septimelata.</title>
        <authorList>
            <person name="Wingfield B.D."/>
            <person name="Bills G.F."/>
            <person name="Dong Y."/>
            <person name="Huang W."/>
            <person name="Nel W.J."/>
            <person name="Swalarsk-Parry B.S."/>
            <person name="Vaghefi N."/>
            <person name="Wilken P.M."/>
            <person name="An Z."/>
            <person name="de Beer Z.W."/>
            <person name="De Vos L."/>
            <person name="Chen L."/>
            <person name="Duong T.A."/>
            <person name="Gao Y."/>
            <person name="Hammerbacher A."/>
            <person name="Kikkert J.R."/>
            <person name="Li Y."/>
            <person name="Li H."/>
            <person name="Li K."/>
            <person name="Li Q."/>
            <person name="Liu X."/>
            <person name="Ma X."/>
            <person name="Naidoo K."/>
            <person name="Pethybridge S.J."/>
            <person name="Sun J."/>
            <person name="Steenkamp E.T."/>
            <person name="van der Nest M.A."/>
            <person name="van Wyk S."/>
            <person name="Wingfield M.J."/>
            <person name="Xiong C."/>
            <person name="Yue Q."/>
            <person name="Zhang X."/>
        </authorList>
    </citation>
    <scope>NUCLEOTIDE SEQUENCE [LARGE SCALE GENOMIC DNA]</scope>
    <source>
        <strain evidence="2 3">BP 5553</strain>
    </source>
</reference>